<organism evidence="1 2">
    <name type="scientific">Chromobacterium vaccinii</name>
    <dbReference type="NCBI Taxonomy" id="1108595"/>
    <lineage>
        <taxon>Bacteria</taxon>
        <taxon>Pseudomonadati</taxon>
        <taxon>Pseudomonadota</taxon>
        <taxon>Betaproteobacteria</taxon>
        <taxon>Neisseriales</taxon>
        <taxon>Chromobacteriaceae</taxon>
        <taxon>Chromobacterium</taxon>
    </lineage>
</organism>
<dbReference type="Pfam" id="PF09684">
    <property type="entry name" value="Tail_P2_I"/>
    <property type="match status" value="1"/>
</dbReference>
<reference evidence="1 2" key="1">
    <citation type="submission" date="2016-10" db="EMBL/GenBank/DDBJ databases">
        <title>Chromobacterium muskegensis sp. nov., an insecticidal bacterium isolated from Sphagnum bogs.</title>
        <authorList>
            <person name="Sparks M.E."/>
            <person name="Blackburn M.B."/>
            <person name="Gundersen-Rindal D.E."/>
            <person name="Mitchell A."/>
            <person name="Farrar R."/>
            <person name="Kuhar D."/>
        </authorList>
    </citation>
    <scope>NUCLEOTIDE SEQUENCE [LARGE SCALE GENOMIC DNA]</scope>
    <source>
        <strain evidence="1 2">21-1</strain>
    </source>
</reference>
<dbReference type="NCBIfam" id="TIGR01634">
    <property type="entry name" value="tail_P2_I"/>
    <property type="match status" value="1"/>
</dbReference>
<gene>
    <name evidence="1" type="ORF">BKX93_13275</name>
</gene>
<dbReference type="EMBL" id="CP017707">
    <property type="protein sequence ID" value="AOZ50868.1"/>
    <property type="molecule type" value="Genomic_DNA"/>
</dbReference>
<protein>
    <submittedName>
        <fullName evidence="1">Phage tail protein I</fullName>
    </submittedName>
</protein>
<evidence type="ECO:0000313" key="1">
    <source>
        <dbReference type="EMBL" id="AOZ50868.1"/>
    </source>
</evidence>
<dbReference type="InterPro" id="IPR006521">
    <property type="entry name" value="Tail_protein_I"/>
</dbReference>
<name>A0A1D9LHW7_9NEIS</name>
<proteinExistence type="predicted"/>
<dbReference type="KEGG" id="cvc:BKX93_13275"/>
<evidence type="ECO:0000313" key="2">
    <source>
        <dbReference type="Proteomes" id="UP000178776"/>
    </source>
</evidence>
<dbReference type="Proteomes" id="UP000178776">
    <property type="component" value="Chromosome"/>
</dbReference>
<dbReference type="AlphaFoldDB" id="A0A1D9LHW7"/>
<accession>A0A1D9LHW7</accession>
<dbReference type="GeneID" id="68842180"/>
<dbReference type="RefSeq" id="WP_070980175.1">
    <property type="nucleotide sequence ID" value="NZ_CP017707.1"/>
</dbReference>
<dbReference type="STRING" id="1108595.BKX93_13275"/>
<sequence>MAKDATPGLLARDARLGPLAELTRRLGVPRGDEANPQTQGRFDTLDLLVNLVDCAQPKLLPLLAEQFHVSGDEGWLLAAGETQQRELIKRAIELHRYKGTRWAVNEVFRVLGIEIELKEWWEQPGSSQPYTFELTAWANDNLMSDQALLNPELYARLRRMIEHVKPARSSYGFKIGAVFNQSLRWAGAMRGRALNRNGAECRPNPAKPLSQPLRFAGVLAPLAVARFPMEMNRDEQ</sequence>